<gene>
    <name evidence="1" type="ORF">FNL38_103262</name>
</gene>
<comment type="caution">
    <text evidence="1">The sequence shown here is derived from an EMBL/GenBank/DDBJ whole genome shotgun (WGS) entry which is preliminary data.</text>
</comment>
<name>A0A652YQW5_NOCGL</name>
<reference evidence="1" key="1">
    <citation type="submission" date="2019-07" db="EMBL/GenBank/DDBJ databases">
        <title>Genomic Encyclopedia of Type Strains, Phase IV (KMG-IV): sequencing the most valuable type-strain genomes for metagenomic binning, comparative biology and taxonomic classification.</title>
        <authorList>
            <person name="Goeker M."/>
        </authorList>
    </citation>
    <scope>NUCLEOTIDE SEQUENCE</scope>
    <source>
        <strain evidence="1">DSM 44596</strain>
    </source>
</reference>
<accession>A0A652YQW5</accession>
<evidence type="ECO:0000313" key="1">
    <source>
        <dbReference type="EMBL" id="TYQ04911.1"/>
    </source>
</evidence>
<dbReference type="AlphaFoldDB" id="A0A652YQW5"/>
<proteinExistence type="predicted"/>
<dbReference type="EMBL" id="VNIQ01000003">
    <property type="protein sequence ID" value="TYQ04911.1"/>
    <property type="molecule type" value="Genomic_DNA"/>
</dbReference>
<protein>
    <submittedName>
        <fullName evidence="1">Uncharacterized protein</fullName>
    </submittedName>
</protein>
<sequence length="164" mass="17497">MNPQQSWPTEWPKVARDIAAATADALAAVRAANRDALTEAVDELRTLSFEQVTSVHAAIVRELLEDTHPDGLSSEDVQDALTACAKATIVWLPDLDVQALAAVYTGALGITDLEDDSFRIGHGAYLRSAVLVIGSLSAVVKKPLTTYITTAIGEIARAQTIEMP</sequence>
<organism evidence="1">
    <name type="scientific">Nocardia globerula</name>
    <dbReference type="NCBI Taxonomy" id="1818"/>
    <lineage>
        <taxon>Bacteria</taxon>
        <taxon>Bacillati</taxon>
        <taxon>Actinomycetota</taxon>
        <taxon>Actinomycetes</taxon>
        <taxon>Mycobacteriales</taxon>
        <taxon>Nocardiaceae</taxon>
        <taxon>Nocardia</taxon>
    </lineage>
</organism>